<dbReference type="EMBL" id="PYOI01000001">
    <property type="protein sequence ID" value="PSV86640.1"/>
    <property type="molecule type" value="Genomic_DNA"/>
</dbReference>
<evidence type="ECO:0000256" key="1">
    <source>
        <dbReference type="SAM" id="Phobius"/>
    </source>
</evidence>
<evidence type="ECO:0000313" key="3">
    <source>
        <dbReference type="Proteomes" id="UP000241566"/>
    </source>
</evidence>
<reference evidence="2 3" key="1">
    <citation type="submission" date="2018-01" db="EMBL/GenBank/DDBJ databases">
        <title>Whole genome sequencing of Histamine producing bacteria.</title>
        <authorList>
            <person name="Butler K."/>
        </authorList>
    </citation>
    <scope>NUCLEOTIDE SEQUENCE [LARGE SCALE GENOMIC DNA]</scope>
    <source>
        <strain evidence="2 3">ATCC 25521</strain>
    </source>
</reference>
<sequence>MVSNQKKALENMKICVVNDLTYVQLIFRLKNYTKDREWDIHHCSTPATDCLYYIVISRNYMSEHVFEVLLIVTAIIIALGLFLIMVAH</sequence>
<dbReference type="Proteomes" id="UP000241566">
    <property type="component" value="Unassembled WGS sequence"/>
</dbReference>
<protein>
    <submittedName>
        <fullName evidence="2">Uncharacterized protein</fullName>
    </submittedName>
</protein>
<keyword evidence="1" id="KW-1133">Transmembrane helix</keyword>
<evidence type="ECO:0000313" key="2">
    <source>
        <dbReference type="EMBL" id="PSV86640.1"/>
    </source>
</evidence>
<organism evidence="2 3">
    <name type="scientific">Photobacterium leiognathi</name>
    <dbReference type="NCBI Taxonomy" id="553611"/>
    <lineage>
        <taxon>Bacteria</taxon>
        <taxon>Pseudomonadati</taxon>
        <taxon>Pseudomonadota</taxon>
        <taxon>Gammaproteobacteria</taxon>
        <taxon>Vibrionales</taxon>
        <taxon>Vibrionaceae</taxon>
        <taxon>Photobacterium</taxon>
    </lineage>
</organism>
<keyword evidence="1" id="KW-0472">Membrane</keyword>
<accession>A0ABX5GLM2</accession>
<keyword evidence="1" id="KW-0812">Transmembrane</keyword>
<name>A0ABX5GLM2_PHOLE</name>
<feature type="transmembrane region" description="Helical" evidence="1">
    <location>
        <begin position="68"/>
        <end position="87"/>
    </location>
</feature>
<keyword evidence="3" id="KW-1185">Reference proteome</keyword>
<proteinExistence type="predicted"/>
<comment type="caution">
    <text evidence="2">The sequence shown here is derived from an EMBL/GenBank/DDBJ whole genome shotgun (WGS) entry which is preliminary data.</text>
</comment>
<gene>
    <name evidence="2" type="ORF">CTM94_02220</name>
</gene>